<dbReference type="RefSeq" id="WP_011940012.1">
    <property type="nucleotide sequence ID" value="NC_009483.1"/>
</dbReference>
<dbReference type="EMBL" id="CP000698">
    <property type="protein sequence ID" value="ABQ27348.1"/>
    <property type="molecule type" value="Genomic_DNA"/>
</dbReference>
<evidence type="ECO:0000313" key="4">
    <source>
        <dbReference type="Proteomes" id="UP000006695"/>
    </source>
</evidence>
<protein>
    <submittedName>
        <fullName evidence="3">Transferase hexapeptide repeat containing protein</fullName>
    </submittedName>
</protein>
<dbReference type="Proteomes" id="UP000006695">
    <property type="component" value="Chromosome"/>
</dbReference>
<evidence type="ECO:0000256" key="1">
    <source>
        <dbReference type="ARBA" id="ARBA00007274"/>
    </source>
</evidence>
<comment type="similarity">
    <text evidence="1">Belongs to the transferase hexapeptide repeat family.</text>
</comment>
<dbReference type="InterPro" id="IPR051159">
    <property type="entry name" value="Hexapeptide_acetyltransf"/>
</dbReference>
<sequence length="202" mass="22889">MFKYNAYDYLNKLSNLYVTIKTSLFYKLFVKHMGRRCLINKPILFSGLKNWSLGSRVIIFKNCRIEVLGAYGSQTFSPEFIVGDYTQIHQNAHITCAKNITIGKNVVITSNVTITDINHLYDDIEIPINLQKIEVRPVSIGDQTYIYNNSVILPGVSIGKHCIVAANTVVAQNIPDYCLVAGTPAKLIRRYNHNSNEWEKVS</sequence>
<dbReference type="CDD" id="cd04647">
    <property type="entry name" value="LbH_MAT_like"/>
    <property type="match status" value="1"/>
</dbReference>
<evidence type="ECO:0000313" key="3">
    <source>
        <dbReference type="EMBL" id="ABQ27348.1"/>
    </source>
</evidence>
<organism evidence="3 4">
    <name type="scientific">Geotalea uraniireducens (strain Rf4)</name>
    <name type="common">Geobacter uraniireducens</name>
    <dbReference type="NCBI Taxonomy" id="351605"/>
    <lineage>
        <taxon>Bacteria</taxon>
        <taxon>Pseudomonadati</taxon>
        <taxon>Thermodesulfobacteriota</taxon>
        <taxon>Desulfuromonadia</taxon>
        <taxon>Geobacterales</taxon>
        <taxon>Geobacteraceae</taxon>
        <taxon>Geotalea</taxon>
    </lineage>
</organism>
<dbReference type="OrthoDB" id="9782091at2"/>
<dbReference type="KEGG" id="gur:Gura_3187"/>
<dbReference type="HOGENOM" id="CLU_051638_7_0_7"/>
<evidence type="ECO:0000256" key="2">
    <source>
        <dbReference type="ARBA" id="ARBA00022679"/>
    </source>
</evidence>
<dbReference type="GO" id="GO:0008374">
    <property type="term" value="F:O-acyltransferase activity"/>
    <property type="evidence" value="ECO:0007669"/>
    <property type="project" value="TreeGrafter"/>
</dbReference>
<accession>A5G6D0</accession>
<dbReference type="Gene3D" id="2.160.10.10">
    <property type="entry name" value="Hexapeptide repeat proteins"/>
    <property type="match status" value="1"/>
</dbReference>
<dbReference type="AlphaFoldDB" id="A5G6D0"/>
<dbReference type="Pfam" id="PF00132">
    <property type="entry name" value="Hexapep"/>
    <property type="match status" value="1"/>
</dbReference>
<dbReference type="GO" id="GO:0005829">
    <property type="term" value="C:cytosol"/>
    <property type="evidence" value="ECO:0007669"/>
    <property type="project" value="TreeGrafter"/>
</dbReference>
<dbReference type="STRING" id="351605.Gura_3187"/>
<dbReference type="PANTHER" id="PTHR23416">
    <property type="entry name" value="SIALIC ACID SYNTHASE-RELATED"/>
    <property type="match status" value="1"/>
</dbReference>
<keyword evidence="4" id="KW-1185">Reference proteome</keyword>
<gene>
    <name evidence="3" type="ordered locus">Gura_3187</name>
</gene>
<dbReference type="InterPro" id="IPR011004">
    <property type="entry name" value="Trimer_LpxA-like_sf"/>
</dbReference>
<proteinExistence type="inferred from homology"/>
<dbReference type="SUPFAM" id="SSF51161">
    <property type="entry name" value="Trimeric LpxA-like enzymes"/>
    <property type="match status" value="1"/>
</dbReference>
<reference evidence="3 4" key="1">
    <citation type="submission" date="2007-05" db="EMBL/GenBank/DDBJ databases">
        <title>Complete sequence of Geobacter uraniireducens Rf4.</title>
        <authorList>
            <consortium name="US DOE Joint Genome Institute"/>
            <person name="Copeland A."/>
            <person name="Lucas S."/>
            <person name="Lapidus A."/>
            <person name="Barry K."/>
            <person name="Detter J.C."/>
            <person name="Glavina del Rio T."/>
            <person name="Hammon N."/>
            <person name="Israni S."/>
            <person name="Dalin E."/>
            <person name="Tice H."/>
            <person name="Pitluck S."/>
            <person name="Chertkov O."/>
            <person name="Brettin T."/>
            <person name="Bruce D."/>
            <person name="Han C."/>
            <person name="Schmutz J."/>
            <person name="Larimer F."/>
            <person name="Land M."/>
            <person name="Hauser L."/>
            <person name="Kyrpides N."/>
            <person name="Mikhailova N."/>
            <person name="Shelobolina E."/>
            <person name="Aklujkar M."/>
            <person name="Lovley D."/>
            <person name="Richardson P."/>
        </authorList>
    </citation>
    <scope>NUCLEOTIDE SEQUENCE [LARGE SCALE GENOMIC DNA]</scope>
    <source>
        <strain evidence="3 4">Rf4</strain>
    </source>
</reference>
<dbReference type="InterPro" id="IPR001451">
    <property type="entry name" value="Hexapep"/>
</dbReference>
<keyword evidence="2 3" id="KW-0808">Transferase</keyword>
<name>A5G6D0_GEOUR</name>
<dbReference type="PANTHER" id="PTHR23416:SF23">
    <property type="entry name" value="ACETYLTRANSFERASE C18B11.09C-RELATED"/>
    <property type="match status" value="1"/>
</dbReference>